<reference evidence="2 3" key="1">
    <citation type="journal article" date="2019" name="PLoS Biol.">
        <title>Sex chromosomes control vertical transmission of feminizing Wolbachia symbionts in an isopod.</title>
        <authorList>
            <person name="Becking T."/>
            <person name="Chebbi M.A."/>
            <person name="Giraud I."/>
            <person name="Moumen B."/>
            <person name="Laverre T."/>
            <person name="Caubet Y."/>
            <person name="Peccoud J."/>
            <person name="Gilbert C."/>
            <person name="Cordaux R."/>
        </authorList>
    </citation>
    <scope>NUCLEOTIDE SEQUENCE [LARGE SCALE GENOMIC DNA]</scope>
    <source>
        <strain evidence="2">ANa2</strain>
        <tissue evidence="2">Whole body excluding digestive tract and cuticle</tissue>
    </source>
</reference>
<keyword evidence="1" id="KW-0812">Transmembrane</keyword>
<evidence type="ECO:0000256" key="1">
    <source>
        <dbReference type="SAM" id="Phobius"/>
    </source>
</evidence>
<keyword evidence="1" id="KW-0472">Membrane</keyword>
<gene>
    <name evidence="2" type="ORF">Anas_04702</name>
</gene>
<evidence type="ECO:0000313" key="2">
    <source>
        <dbReference type="EMBL" id="KAB7496854.1"/>
    </source>
</evidence>
<sequence length="107" mass="13418">MAAEMLQESNEFFILKILNICNYSLYLFLFYSICHRKKKILKLFSLFQHKEFTTRLTHAWIYEYWQWEVMHRFNIDYKYKDMKIITRLVSMPSEPLRFQFTERNKIK</sequence>
<dbReference type="Proteomes" id="UP000326759">
    <property type="component" value="Unassembled WGS sequence"/>
</dbReference>
<keyword evidence="1" id="KW-1133">Transmembrane helix</keyword>
<evidence type="ECO:0000313" key="3">
    <source>
        <dbReference type="Proteomes" id="UP000326759"/>
    </source>
</evidence>
<comment type="caution">
    <text evidence="2">The sequence shown here is derived from an EMBL/GenBank/DDBJ whole genome shotgun (WGS) entry which is preliminary data.</text>
</comment>
<keyword evidence="3" id="KW-1185">Reference proteome</keyword>
<dbReference type="AlphaFoldDB" id="A0A5N5SRQ8"/>
<name>A0A5N5SRQ8_9CRUS</name>
<dbReference type="OrthoDB" id="3945418at2759"/>
<proteinExistence type="predicted"/>
<feature type="transmembrane region" description="Helical" evidence="1">
    <location>
        <begin position="12"/>
        <end position="34"/>
    </location>
</feature>
<accession>A0A5N5SRQ8</accession>
<dbReference type="EMBL" id="SEYY01020963">
    <property type="protein sequence ID" value="KAB7496854.1"/>
    <property type="molecule type" value="Genomic_DNA"/>
</dbReference>
<protein>
    <submittedName>
        <fullName evidence="2">Uncharacterized protein</fullName>
    </submittedName>
</protein>
<organism evidence="2 3">
    <name type="scientific">Armadillidium nasatum</name>
    <dbReference type="NCBI Taxonomy" id="96803"/>
    <lineage>
        <taxon>Eukaryota</taxon>
        <taxon>Metazoa</taxon>
        <taxon>Ecdysozoa</taxon>
        <taxon>Arthropoda</taxon>
        <taxon>Crustacea</taxon>
        <taxon>Multicrustacea</taxon>
        <taxon>Malacostraca</taxon>
        <taxon>Eumalacostraca</taxon>
        <taxon>Peracarida</taxon>
        <taxon>Isopoda</taxon>
        <taxon>Oniscidea</taxon>
        <taxon>Crinocheta</taxon>
        <taxon>Armadillidiidae</taxon>
        <taxon>Armadillidium</taxon>
    </lineage>
</organism>